<protein>
    <recommendedName>
        <fullName evidence="3">DUF4760 domain-containing protein</fullName>
    </recommendedName>
</protein>
<reference evidence="1 2" key="1">
    <citation type="submission" date="2018-11" db="EMBL/GenBank/DDBJ databases">
        <title>Genome squencing of methanotrophic bacteria isolated from alkaline groundwater in Korea.</title>
        <authorList>
            <person name="Nguyen L.N."/>
        </authorList>
    </citation>
    <scope>NUCLEOTIDE SEQUENCE [LARGE SCALE GENOMIC DNA]</scope>
    <source>
        <strain evidence="1 2">GW6</strain>
    </source>
</reference>
<evidence type="ECO:0000313" key="1">
    <source>
        <dbReference type="EMBL" id="AZG76317.1"/>
    </source>
</evidence>
<proteinExistence type="predicted"/>
<evidence type="ECO:0008006" key="3">
    <source>
        <dbReference type="Google" id="ProtNLM"/>
    </source>
</evidence>
<evidence type="ECO:0000313" key="2">
    <source>
        <dbReference type="Proteomes" id="UP000273982"/>
    </source>
</evidence>
<gene>
    <name evidence="1" type="ORF">EHO51_06005</name>
</gene>
<dbReference type="AlphaFoldDB" id="A0A3G8M3N2"/>
<dbReference type="KEGG" id="mros:EHO51_06005"/>
<dbReference type="EMBL" id="CP034086">
    <property type="protein sequence ID" value="AZG76317.1"/>
    <property type="molecule type" value="Genomic_DNA"/>
</dbReference>
<sequence length="154" mass="16863">MSVATDLASATGQCIQAAAAVIGLGAIWWQIRESRKTSDVQSLQAFLRDAKEHENALLRATTEDEQHQAFIEFLNFLEAYSAAINGGLFPRVTSDIVREKIVEAVAMITEAEAWHGKLAAAITSKTTFKCLKIFMRREKPAISAAIRARAALSK</sequence>
<organism evidence="1 2">
    <name type="scientific">Methylocystis rosea</name>
    <dbReference type="NCBI Taxonomy" id="173366"/>
    <lineage>
        <taxon>Bacteria</taxon>
        <taxon>Pseudomonadati</taxon>
        <taxon>Pseudomonadota</taxon>
        <taxon>Alphaproteobacteria</taxon>
        <taxon>Hyphomicrobiales</taxon>
        <taxon>Methylocystaceae</taxon>
        <taxon>Methylocystis</taxon>
    </lineage>
</organism>
<dbReference type="Proteomes" id="UP000273982">
    <property type="component" value="Chromosome"/>
</dbReference>
<name>A0A3G8M3N2_9HYPH</name>
<dbReference type="RefSeq" id="WP_124738134.1">
    <property type="nucleotide sequence ID" value="NZ_CP034086.1"/>
</dbReference>
<accession>A0A3G8M3N2</accession>